<keyword evidence="4" id="KW-1185">Reference proteome</keyword>
<reference evidence="3 4" key="1">
    <citation type="submission" date="2016-04" db="EMBL/GenBank/DDBJ databases">
        <title>Genome sequence of Clostridium magnum DSM 2767.</title>
        <authorList>
            <person name="Poehlein A."/>
            <person name="Uhlig R."/>
            <person name="Fischer R."/>
            <person name="Bahl H."/>
            <person name="Daniel R."/>
        </authorList>
    </citation>
    <scope>NUCLEOTIDE SEQUENCE [LARGE SCALE GENOMIC DNA]</scope>
    <source>
        <strain evidence="3 4">DSM 2767</strain>
    </source>
</reference>
<evidence type="ECO:0000259" key="2">
    <source>
        <dbReference type="SMART" id="SM00899"/>
    </source>
</evidence>
<proteinExistence type="predicted"/>
<dbReference type="InterPro" id="IPR007167">
    <property type="entry name" value="Fe-transptr_FeoA-like"/>
</dbReference>
<organism evidence="3 4">
    <name type="scientific">Clostridium magnum DSM 2767</name>
    <dbReference type="NCBI Taxonomy" id="1121326"/>
    <lineage>
        <taxon>Bacteria</taxon>
        <taxon>Bacillati</taxon>
        <taxon>Bacillota</taxon>
        <taxon>Clostridia</taxon>
        <taxon>Eubacteriales</taxon>
        <taxon>Clostridiaceae</taxon>
        <taxon>Clostridium</taxon>
    </lineage>
</organism>
<dbReference type="PATRIC" id="fig|1121326.3.peg.3418"/>
<dbReference type="InterPro" id="IPR038157">
    <property type="entry name" value="FeoA_core_dom"/>
</dbReference>
<protein>
    <submittedName>
        <fullName evidence="3">FeoA domain protein</fullName>
    </submittedName>
</protein>
<dbReference type="SUPFAM" id="SSF50037">
    <property type="entry name" value="C-terminal domain of transcriptional repressors"/>
    <property type="match status" value="1"/>
</dbReference>
<dbReference type="InterPro" id="IPR053184">
    <property type="entry name" value="FeoA-like"/>
</dbReference>
<dbReference type="PANTHER" id="PTHR43151">
    <property type="entry name" value="FEOA FAMILY PROTEIN"/>
    <property type="match status" value="1"/>
</dbReference>
<name>A0A162SMM9_9CLOT</name>
<dbReference type="PANTHER" id="PTHR43151:SF1">
    <property type="entry name" value="SSR2333 PROTEIN"/>
    <property type="match status" value="1"/>
</dbReference>
<evidence type="ECO:0000313" key="4">
    <source>
        <dbReference type="Proteomes" id="UP000076603"/>
    </source>
</evidence>
<dbReference type="InterPro" id="IPR008988">
    <property type="entry name" value="Transcriptional_repressor_C"/>
</dbReference>
<sequence>MGIMSIPLNSIGVGKYAEVNNVMGGELMCKKLMEMGVNKGNVIEIVRNDAGPLIIKVGEMRLVLGRGMAQKVMVREV</sequence>
<comment type="caution">
    <text evidence="3">The sequence shown here is derived from an EMBL/GenBank/DDBJ whole genome shotgun (WGS) entry which is preliminary data.</text>
</comment>
<dbReference type="AlphaFoldDB" id="A0A162SMM9"/>
<dbReference type="Gene3D" id="2.30.30.90">
    <property type="match status" value="1"/>
</dbReference>
<dbReference type="STRING" id="1121326.CLMAG_33820"/>
<feature type="domain" description="Ferrous iron transporter FeoA-like" evidence="2">
    <location>
        <begin position="6"/>
        <end position="76"/>
    </location>
</feature>
<keyword evidence="1" id="KW-0408">Iron</keyword>
<gene>
    <name evidence="3" type="ORF">CLMAG_33820</name>
</gene>
<dbReference type="EMBL" id="LWAE01000003">
    <property type="protein sequence ID" value="KZL91623.1"/>
    <property type="molecule type" value="Genomic_DNA"/>
</dbReference>
<evidence type="ECO:0000256" key="1">
    <source>
        <dbReference type="ARBA" id="ARBA00023004"/>
    </source>
</evidence>
<dbReference type="Proteomes" id="UP000076603">
    <property type="component" value="Unassembled WGS sequence"/>
</dbReference>
<accession>A0A162SMM9</accession>
<dbReference type="SMART" id="SM00899">
    <property type="entry name" value="FeoA"/>
    <property type="match status" value="1"/>
</dbReference>
<dbReference type="Pfam" id="PF04023">
    <property type="entry name" value="FeoA"/>
    <property type="match status" value="1"/>
</dbReference>
<dbReference type="GO" id="GO:0046914">
    <property type="term" value="F:transition metal ion binding"/>
    <property type="evidence" value="ECO:0007669"/>
    <property type="project" value="InterPro"/>
</dbReference>
<evidence type="ECO:0000313" key="3">
    <source>
        <dbReference type="EMBL" id="KZL91623.1"/>
    </source>
</evidence>